<sequence length="154" mass="17533">MFRCKTAWFSSSVPQDHRHFWILEGGAITGWRSADYLFSAEATSPDTLKVFDSRDYILNKVTVFHCLFLSACEKRQSVKSVSIGHYVLPPASVQDEVRRVVGRFIWEHEDEQEAAQDESLMSLSEDDLREDEVDSNSPEPPVVNQKGKLPCVIL</sequence>
<dbReference type="PANTHER" id="PTHR35345">
    <property type="entry name" value="TELOMERE REPEATS-BINDING BOUQUET FORMATION PROTEIN 2"/>
    <property type="match status" value="1"/>
</dbReference>
<dbReference type="GO" id="GO:0005637">
    <property type="term" value="C:nuclear inner membrane"/>
    <property type="evidence" value="ECO:0007669"/>
    <property type="project" value="TreeGrafter"/>
</dbReference>
<evidence type="ECO:0000313" key="3">
    <source>
        <dbReference type="Proteomes" id="UP000822369"/>
    </source>
</evidence>
<evidence type="ECO:0008006" key="4">
    <source>
        <dbReference type="Google" id="ProtNLM"/>
    </source>
</evidence>
<dbReference type="Proteomes" id="UP000822369">
    <property type="component" value="Chromosome 11"/>
</dbReference>
<reference evidence="2" key="1">
    <citation type="submission" date="2020-03" db="EMBL/GenBank/DDBJ databases">
        <title>Intra-Species Differences in Population Size shape Life History and Genome Evolution.</title>
        <authorList>
            <person name="Willemsen D."/>
            <person name="Cui R."/>
            <person name="Valenzano D.R."/>
        </authorList>
    </citation>
    <scope>NUCLEOTIDE SEQUENCE</scope>
    <source>
        <strain evidence="2">GRZ</strain>
        <tissue evidence="2">Whole</tissue>
    </source>
</reference>
<name>A0A9D2Y2G3_NOTFU</name>
<dbReference type="KEGG" id="nfu:107381590"/>
<feature type="compositionally biased region" description="Acidic residues" evidence="1">
    <location>
        <begin position="124"/>
        <end position="134"/>
    </location>
</feature>
<dbReference type="OMA" id="WEHEDEQ"/>
<evidence type="ECO:0000256" key="1">
    <source>
        <dbReference type="SAM" id="MobiDB-lite"/>
    </source>
</evidence>
<dbReference type="PANTHER" id="PTHR35345:SF1">
    <property type="entry name" value="TELOMERE REPEATS-BINDING BOUQUET FORMATION PROTEIN 2"/>
    <property type="match status" value="1"/>
</dbReference>
<dbReference type="GO" id="GO:0007129">
    <property type="term" value="P:homologous chromosome pairing at meiosis"/>
    <property type="evidence" value="ECO:0007669"/>
    <property type="project" value="TreeGrafter"/>
</dbReference>
<gene>
    <name evidence="2" type="ORF">G4P62_007188</name>
</gene>
<dbReference type="Pfam" id="PF15101">
    <property type="entry name" value="TERB2"/>
    <property type="match status" value="1"/>
</dbReference>
<dbReference type="EMBL" id="JAAVVJ010000011">
    <property type="protein sequence ID" value="KAF7212073.1"/>
    <property type="molecule type" value="Genomic_DNA"/>
</dbReference>
<dbReference type="GO" id="GO:0070197">
    <property type="term" value="P:meiotic attachment of telomere to nuclear envelope"/>
    <property type="evidence" value="ECO:0007669"/>
    <property type="project" value="TreeGrafter"/>
</dbReference>
<proteinExistence type="predicted"/>
<dbReference type="AlphaFoldDB" id="A0A9D2Y2G3"/>
<protein>
    <recommendedName>
        <fullName evidence="4">Telomere repeats-binding bouquet formation protein 2</fullName>
    </recommendedName>
</protein>
<comment type="caution">
    <text evidence="2">The sequence shown here is derived from an EMBL/GenBank/DDBJ whole genome shotgun (WGS) entry which is preliminary data.</text>
</comment>
<evidence type="ECO:0000313" key="2">
    <source>
        <dbReference type="EMBL" id="KAF7212073.1"/>
    </source>
</evidence>
<dbReference type="InterPro" id="IPR028065">
    <property type="entry name" value="TERB2"/>
</dbReference>
<dbReference type="OrthoDB" id="5278943at2759"/>
<organism evidence="2 3">
    <name type="scientific">Nothobranchius furzeri</name>
    <name type="common">Turquoise killifish</name>
    <dbReference type="NCBI Taxonomy" id="105023"/>
    <lineage>
        <taxon>Eukaryota</taxon>
        <taxon>Metazoa</taxon>
        <taxon>Chordata</taxon>
        <taxon>Craniata</taxon>
        <taxon>Vertebrata</taxon>
        <taxon>Euteleostomi</taxon>
        <taxon>Actinopterygii</taxon>
        <taxon>Neopterygii</taxon>
        <taxon>Teleostei</taxon>
        <taxon>Neoteleostei</taxon>
        <taxon>Acanthomorphata</taxon>
        <taxon>Ovalentaria</taxon>
        <taxon>Atherinomorphae</taxon>
        <taxon>Cyprinodontiformes</taxon>
        <taxon>Nothobranchiidae</taxon>
        <taxon>Nothobranchius</taxon>
    </lineage>
</organism>
<accession>A0A9D2Y2G3</accession>
<feature type="region of interest" description="Disordered" evidence="1">
    <location>
        <begin position="112"/>
        <end position="149"/>
    </location>
</feature>